<comment type="caution">
    <text evidence="4">The sequence shown here is derived from an EMBL/GenBank/DDBJ whole genome shotgun (WGS) entry which is preliminary data.</text>
</comment>
<keyword evidence="5" id="KW-1185">Reference proteome</keyword>
<gene>
    <name evidence="4" type="ORF">GCM10023321_01680</name>
</gene>
<feature type="domain" description="HTH tetR-type" evidence="3">
    <location>
        <begin position="204"/>
        <end position="264"/>
    </location>
</feature>
<organism evidence="4 5">
    <name type="scientific">Pseudonocardia eucalypti</name>
    <dbReference type="NCBI Taxonomy" id="648755"/>
    <lineage>
        <taxon>Bacteria</taxon>
        <taxon>Bacillati</taxon>
        <taxon>Actinomycetota</taxon>
        <taxon>Actinomycetes</taxon>
        <taxon>Pseudonocardiales</taxon>
        <taxon>Pseudonocardiaceae</taxon>
        <taxon>Pseudonocardia</taxon>
    </lineage>
</organism>
<accession>A0ABP9PJS3</accession>
<dbReference type="PANTHER" id="PTHR30055:SF237">
    <property type="entry name" value="TRANSCRIPTIONAL REPRESSOR MCE3R"/>
    <property type="match status" value="1"/>
</dbReference>
<dbReference type="RefSeq" id="WP_185058469.1">
    <property type="nucleotide sequence ID" value="NZ_BAABJP010000001.1"/>
</dbReference>
<sequence length="385" mass="40549">MSSTVELSGSPRRRPPDRRRQIVRAAARLFWERGYRQVAMADVAGRVEIGASALYRHFRGKSDLLAAVLDEAVGRLEAAAMEEPADLVTALAEAVLARPEYAPLWHRTAGELPEAVAGPLRARRARILLMLGEAGEVGEAGEGALRGARARAALAVLESPAQYHLDTRPEGLVDALRAAAVACLTSPMPDGAEVRPQGGQLVPRLRGEALMASAGRLFAERGYHAVSLGDIGAAVGISGPSVYQDYPSKVDLLAAILHRGNEVLWFDLHRVLASASDPSDALTRLVAGYADVVGPAAGVTSALLTEVADLPGGPREEFRAARANYLAEWAALLREFRPELTGPSARLLACAALAVITTLTGPDEALPANQVCALARAVLGLPPSA</sequence>
<proteinExistence type="predicted"/>
<dbReference type="EMBL" id="BAABJP010000001">
    <property type="protein sequence ID" value="GAA5144768.1"/>
    <property type="molecule type" value="Genomic_DNA"/>
</dbReference>
<dbReference type="PROSITE" id="PS50977">
    <property type="entry name" value="HTH_TETR_2"/>
    <property type="match status" value="2"/>
</dbReference>
<feature type="domain" description="HTH tetR-type" evidence="3">
    <location>
        <begin position="16"/>
        <end position="76"/>
    </location>
</feature>
<keyword evidence="1 2" id="KW-0238">DNA-binding</keyword>
<protein>
    <submittedName>
        <fullName evidence="4">TetR/AcrR family transcriptional regulator</fullName>
    </submittedName>
</protein>
<dbReference type="Proteomes" id="UP001428817">
    <property type="component" value="Unassembled WGS sequence"/>
</dbReference>
<dbReference type="InterPro" id="IPR050109">
    <property type="entry name" value="HTH-type_TetR-like_transc_reg"/>
</dbReference>
<feature type="DNA-binding region" description="H-T-H motif" evidence="2">
    <location>
        <begin position="227"/>
        <end position="246"/>
    </location>
</feature>
<evidence type="ECO:0000259" key="3">
    <source>
        <dbReference type="PROSITE" id="PS50977"/>
    </source>
</evidence>
<evidence type="ECO:0000256" key="1">
    <source>
        <dbReference type="ARBA" id="ARBA00023125"/>
    </source>
</evidence>
<dbReference type="PANTHER" id="PTHR30055">
    <property type="entry name" value="HTH-TYPE TRANSCRIPTIONAL REGULATOR RUTR"/>
    <property type="match status" value="1"/>
</dbReference>
<dbReference type="Pfam" id="PF00440">
    <property type="entry name" value="TetR_N"/>
    <property type="match status" value="2"/>
</dbReference>
<dbReference type="Gene3D" id="1.10.357.10">
    <property type="entry name" value="Tetracycline Repressor, domain 2"/>
    <property type="match status" value="2"/>
</dbReference>
<dbReference type="Gene3D" id="1.10.10.60">
    <property type="entry name" value="Homeodomain-like"/>
    <property type="match status" value="1"/>
</dbReference>
<feature type="DNA-binding region" description="H-T-H motif" evidence="2">
    <location>
        <begin position="39"/>
        <end position="58"/>
    </location>
</feature>
<reference evidence="5" key="1">
    <citation type="journal article" date="2019" name="Int. J. Syst. Evol. Microbiol.">
        <title>The Global Catalogue of Microorganisms (GCM) 10K type strain sequencing project: providing services to taxonomists for standard genome sequencing and annotation.</title>
        <authorList>
            <consortium name="The Broad Institute Genomics Platform"/>
            <consortium name="The Broad Institute Genome Sequencing Center for Infectious Disease"/>
            <person name="Wu L."/>
            <person name="Ma J."/>
        </authorList>
    </citation>
    <scope>NUCLEOTIDE SEQUENCE [LARGE SCALE GENOMIC DNA]</scope>
    <source>
        <strain evidence="5">JCM 18303</strain>
    </source>
</reference>
<dbReference type="InterPro" id="IPR001647">
    <property type="entry name" value="HTH_TetR"/>
</dbReference>
<evidence type="ECO:0000313" key="5">
    <source>
        <dbReference type="Proteomes" id="UP001428817"/>
    </source>
</evidence>
<dbReference type="SUPFAM" id="SSF46689">
    <property type="entry name" value="Homeodomain-like"/>
    <property type="match status" value="2"/>
</dbReference>
<name>A0ABP9PJS3_9PSEU</name>
<dbReference type="InterPro" id="IPR009057">
    <property type="entry name" value="Homeodomain-like_sf"/>
</dbReference>
<dbReference type="PRINTS" id="PR00455">
    <property type="entry name" value="HTHTETR"/>
</dbReference>
<evidence type="ECO:0000256" key="2">
    <source>
        <dbReference type="PROSITE-ProRule" id="PRU00335"/>
    </source>
</evidence>
<evidence type="ECO:0000313" key="4">
    <source>
        <dbReference type="EMBL" id="GAA5144768.1"/>
    </source>
</evidence>